<name>A0ABQ0FNY7_APOSI</name>
<reference evidence="1 2" key="1">
    <citation type="submission" date="2024-08" db="EMBL/GenBank/DDBJ databases">
        <title>The draft genome of Apodemus speciosus.</title>
        <authorList>
            <person name="Nabeshima K."/>
            <person name="Suzuki S."/>
            <person name="Onuma M."/>
        </authorList>
    </citation>
    <scope>NUCLEOTIDE SEQUENCE [LARGE SCALE GENOMIC DNA]</scope>
    <source>
        <strain evidence="1">IB14-021</strain>
    </source>
</reference>
<dbReference type="EMBL" id="BAAFST010000017">
    <property type="protein sequence ID" value="GAB1300959.1"/>
    <property type="molecule type" value="Genomic_DNA"/>
</dbReference>
<sequence length="67" mass="7588">MFWPSPAGPGSTMGFEDTRWLPTLEERSILLTSWVAFLLQFPAIRTRGCKLWVLTGPHQPQLDMVAT</sequence>
<evidence type="ECO:0000313" key="1">
    <source>
        <dbReference type="EMBL" id="GAB1300959.1"/>
    </source>
</evidence>
<keyword evidence="2" id="KW-1185">Reference proteome</keyword>
<gene>
    <name evidence="1" type="ORF">APTSU1_001619700</name>
</gene>
<proteinExistence type="predicted"/>
<evidence type="ECO:0000313" key="2">
    <source>
        <dbReference type="Proteomes" id="UP001623349"/>
    </source>
</evidence>
<dbReference type="Proteomes" id="UP001623349">
    <property type="component" value="Unassembled WGS sequence"/>
</dbReference>
<comment type="caution">
    <text evidence="1">The sequence shown here is derived from an EMBL/GenBank/DDBJ whole genome shotgun (WGS) entry which is preliminary data.</text>
</comment>
<accession>A0ABQ0FNY7</accession>
<protein>
    <submittedName>
        <fullName evidence="1">Uncharacterized protein</fullName>
    </submittedName>
</protein>
<organism evidence="1 2">
    <name type="scientific">Apodemus speciosus</name>
    <name type="common">Large Japanese field mouse</name>
    <dbReference type="NCBI Taxonomy" id="105296"/>
    <lineage>
        <taxon>Eukaryota</taxon>
        <taxon>Metazoa</taxon>
        <taxon>Chordata</taxon>
        <taxon>Craniata</taxon>
        <taxon>Vertebrata</taxon>
        <taxon>Euteleostomi</taxon>
        <taxon>Mammalia</taxon>
        <taxon>Eutheria</taxon>
        <taxon>Euarchontoglires</taxon>
        <taxon>Glires</taxon>
        <taxon>Rodentia</taxon>
        <taxon>Myomorpha</taxon>
        <taxon>Muroidea</taxon>
        <taxon>Muridae</taxon>
        <taxon>Murinae</taxon>
        <taxon>Apodemus</taxon>
    </lineage>
</organism>